<gene>
    <name evidence="1" type="ORF">HYQ56_1225</name>
</gene>
<dbReference type="EMBL" id="JACCPP010000022">
    <property type="protein sequence ID" value="MBI1708241.1"/>
    <property type="molecule type" value="Genomic_DNA"/>
</dbReference>
<reference evidence="1" key="1">
    <citation type="submission" date="2020-07" db="EMBL/GenBank/DDBJ databases">
        <title>Comparative genomics analyses of Lactobacillus crispatus isolated from different ecological niches.</title>
        <authorList>
            <person name="Mancino W."/>
            <person name="Mancabelli L."/>
            <person name="Lugli G.A."/>
            <person name="Milani C."/>
            <person name="Viappiani A."/>
            <person name="Anzalone R."/>
            <person name="Longhi G."/>
            <person name="Ventura M."/>
            <person name="Turroni F."/>
        </authorList>
    </citation>
    <scope>NUCLEOTIDE SEQUENCE</scope>
    <source>
        <strain evidence="1">LB65</strain>
    </source>
</reference>
<organism evidence="1 2">
    <name type="scientific">Lactobacillus crispatus</name>
    <dbReference type="NCBI Taxonomy" id="47770"/>
    <lineage>
        <taxon>Bacteria</taxon>
        <taxon>Bacillati</taxon>
        <taxon>Bacillota</taxon>
        <taxon>Bacilli</taxon>
        <taxon>Lactobacillales</taxon>
        <taxon>Lactobacillaceae</taxon>
        <taxon>Lactobacillus</taxon>
    </lineage>
</organism>
<evidence type="ECO:0000313" key="2">
    <source>
        <dbReference type="Proteomes" id="UP001194414"/>
    </source>
</evidence>
<evidence type="ECO:0008006" key="3">
    <source>
        <dbReference type="Google" id="ProtNLM"/>
    </source>
</evidence>
<proteinExistence type="predicted"/>
<sequence length="131" mass="14931">MMLLNFEDYKNLGGIQVTDEDEFNNLEKATETLFNALTRMFYIKHEIDSDPNKYRVKMFRMAMVVQIDFAKSTGVITDYDIAQQSIKSVSIDGTTVTTDKTLSDLTRNGLCDLAGEYLFETGLLFRGAWIC</sequence>
<dbReference type="Proteomes" id="UP001194414">
    <property type="component" value="Unassembled WGS sequence"/>
</dbReference>
<dbReference type="RefSeq" id="WP_198566572.1">
    <property type="nucleotide sequence ID" value="NZ_JACCPP010000022.1"/>
</dbReference>
<evidence type="ECO:0000313" key="1">
    <source>
        <dbReference type="EMBL" id="MBI1708241.1"/>
    </source>
</evidence>
<dbReference type="AlphaFoldDB" id="A0AAW4DLR1"/>
<protein>
    <recommendedName>
        <fullName evidence="3">Phage protein</fullName>
    </recommendedName>
</protein>
<comment type="caution">
    <text evidence="1">The sequence shown here is derived from an EMBL/GenBank/DDBJ whole genome shotgun (WGS) entry which is preliminary data.</text>
</comment>
<name>A0AAW4DLR1_9LACO</name>
<accession>A0AAW4DLR1</accession>